<evidence type="ECO:0000313" key="2">
    <source>
        <dbReference type="Proteomes" id="UP000075902"/>
    </source>
</evidence>
<accession>A0A182U082</accession>
<dbReference type="VEuPathDB" id="VectorBase:AMEC011539"/>
<keyword evidence="2" id="KW-1185">Reference proteome</keyword>
<dbReference type="Proteomes" id="UP000075902">
    <property type="component" value="Unassembled WGS sequence"/>
</dbReference>
<evidence type="ECO:0000313" key="1">
    <source>
        <dbReference type="EnsemblMetazoa" id="AMEC011539-PA"/>
    </source>
</evidence>
<reference evidence="1" key="2">
    <citation type="submission" date="2020-05" db="UniProtKB">
        <authorList>
            <consortium name="EnsemblMetazoa"/>
        </authorList>
    </citation>
    <scope>IDENTIFICATION</scope>
    <source>
        <strain evidence="1">CM1001059</strain>
    </source>
</reference>
<proteinExistence type="predicted"/>
<name>A0A182U082_9DIPT</name>
<dbReference type="STRING" id="34690.A0A182U082"/>
<dbReference type="EnsemblMetazoa" id="AMEC011539-RA">
    <property type="protein sequence ID" value="AMEC011539-PA"/>
    <property type="gene ID" value="AMEC011539"/>
</dbReference>
<organism evidence="1 2">
    <name type="scientific">Anopheles melas</name>
    <dbReference type="NCBI Taxonomy" id="34690"/>
    <lineage>
        <taxon>Eukaryota</taxon>
        <taxon>Metazoa</taxon>
        <taxon>Ecdysozoa</taxon>
        <taxon>Arthropoda</taxon>
        <taxon>Hexapoda</taxon>
        <taxon>Insecta</taxon>
        <taxon>Pterygota</taxon>
        <taxon>Neoptera</taxon>
        <taxon>Endopterygota</taxon>
        <taxon>Diptera</taxon>
        <taxon>Nematocera</taxon>
        <taxon>Culicoidea</taxon>
        <taxon>Culicidae</taxon>
        <taxon>Anophelinae</taxon>
        <taxon>Anopheles</taxon>
    </lineage>
</organism>
<protein>
    <submittedName>
        <fullName evidence="1">Uncharacterized protein</fullName>
    </submittedName>
</protein>
<reference evidence="2" key="1">
    <citation type="submission" date="2014-01" db="EMBL/GenBank/DDBJ databases">
        <title>The Genome Sequence of Anopheles melas CM1001059_A (V2).</title>
        <authorList>
            <consortium name="The Broad Institute Genomics Platform"/>
            <person name="Neafsey D.E."/>
            <person name="Besansky N."/>
            <person name="Howell P."/>
            <person name="Walton C."/>
            <person name="Young S.K."/>
            <person name="Zeng Q."/>
            <person name="Gargeya S."/>
            <person name="Fitzgerald M."/>
            <person name="Haas B."/>
            <person name="Abouelleil A."/>
            <person name="Allen A.W."/>
            <person name="Alvarado L."/>
            <person name="Arachchi H.M."/>
            <person name="Berlin A.M."/>
            <person name="Chapman S.B."/>
            <person name="Gainer-Dewar J."/>
            <person name="Goldberg J."/>
            <person name="Griggs A."/>
            <person name="Gujja S."/>
            <person name="Hansen M."/>
            <person name="Howarth C."/>
            <person name="Imamovic A."/>
            <person name="Ireland A."/>
            <person name="Larimer J."/>
            <person name="McCowan C."/>
            <person name="Murphy C."/>
            <person name="Pearson M."/>
            <person name="Poon T.W."/>
            <person name="Priest M."/>
            <person name="Roberts A."/>
            <person name="Saif S."/>
            <person name="Shea T."/>
            <person name="Sisk P."/>
            <person name="Sykes S."/>
            <person name="Wortman J."/>
            <person name="Nusbaum C."/>
            <person name="Birren B."/>
        </authorList>
    </citation>
    <scope>NUCLEOTIDE SEQUENCE [LARGE SCALE GENOMIC DNA]</scope>
    <source>
        <strain evidence="2">CM1001059</strain>
    </source>
</reference>
<dbReference type="AlphaFoldDB" id="A0A182U082"/>
<sequence length="109" mass="11665">MPVCSHGQAYECAQEIYWPASAQLNIALMNRAFDASDLRAGKSNPYALKDSGPTSDMTAWTSAGLQPTTGYYPYDPTLAAYGPGLMCPAHAIVYGACIYQYQSASTVVV</sequence>